<dbReference type="RefSeq" id="WP_226753241.1">
    <property type="nucleotide sequence ID" value="NZ_JAJATW010000002.1"/>
</dbReference>
<keyword evidence="3" id="KW-0564">Palmitate</keyword>
<evidence type="ECO:0000313" key="8">
    <source>
        <dbReference type="Proteomes" id="UP001139095"/>
    </source>
</evidence>
<evidence type="ECO:0000256" key="4">
    <source>
        <dbReference type="ARBA" id="ARBA00023288"/>
    </source>
</evidence>
<keyword evidence="5" id="KW-1133">Transmembrane helix</keyword>
<protein>
    <submittedName>
        <fullName evidence="7">MliC family protein</fullName>
    </submittedName>
</protein>
<evidence type="ECO:0000256" key="1">
    <source>
        <dbReference type="ARBA" id="ARBA00022729"/>
    </source>
</evidence>
<dbReference type="EMBL" id="JAJATW010000002">
    <property type="protein sequence ID" value="MCB5160860.1"/>
    <property type="molecule type" value="Genomic_DNA"/>
</dbReference>
<keyword evidence="5" id="KW-0812">Transmembrane</keyword>
<reference evidence="7" key="1">
    <citation type="submission" date="2021-10" db="EMBL/GenBank/DDBJ databases">
        <title>Marinomonas pontica sp. nov., isolated from the Black Sea.</title>
        <authorList>
            <person name="Zhao L.-H."/>
            <person name="Xue J.-H."/>
        </authorList>
    </citation>
    <scope>NUCLEOTIDE SEQUENCE</scope>
    <source>
        <strain evidence="7">E8</strain>
    </source>
</reference>
<comment type="caution">
    <text evidence="7">The sequence shown here is derived from an EMBL/GenBank/DDBJ whole genome shotgun (WGS) entry which is preliminary data.</text>
</comment>
<feature type="domain" description="C-type lysozyme inhibitor" evidence="6">
    <location>
        <begin position="61"/>
        <end position="120"/>
    </location>
</feature>
<sequence length="132" mass="14270">MEPHTMKAKITAIDVTIKTLSVVVLGILLSACSQMGGQDATALSNADVEGVQFHQTDLVTYSCDGALLTLYFHADQAQLVWQDQEHNLTRAVSASGAFYLGEGISFWAHQEEAQLDTHHTGKIACQLLAVDP</sequence>
<dbReference type="AlphaFoldDB" id="A0A9X1IKC2"/>
<evidence type="ECO:0000256" key="3">
    <source>
        <dbReference type="ARBA" id="ARBA00023139"/>
    </source>
</evidence>
<evidence type="ECO:0000256" key="2">
    <source>
        <dbReference type="ARBA" id="ARBA00023136"/>
    </source>
</evidence>
<dbReference type="Proteomes" id="UP001139095">
    <property type="component" value="Unassembled WGS sequence"/>
</dbReference>
<dbReference type="InterPro" id="IPR036328">
    <property type="entry name" value="MliC_sf"/>
</dbReference>
<keyword evidence="2 5" id="KW-0472">Membrane</keyword>
<dbReference type="InterPro" id="IPR018660">
    <property type="entry name" value="MliC"/>
</dbReference>
<accession>A0A9X1IKC2</accession>
<dbReference type="SUPFAM" id="SSF141488">
    <property type="entry name" value="YdhA-like"/>
    <property type="match status" value="1"/>
</dbReference>
<evidence type="ECO:0000259" key="6">
    <source>
        <dbReference type="Pfam" id="PF09864"/>
    </source>
</evidence>
<keyword evidence="8" id="KW-1185">Reference proteome</keyword>
<keyword evidence="1" id="KW-0732">Signal</keyword>
<dbReference type="Gene3D" id="2.40.128.200">
    <property type="match status" value="1"/>
</dbReference>
<name>A0A9X1IKC2_9GAMM</name>
<dbReference type="Pfam" id="PF09864">
    <property type="entry name" value="MliC"/>
    <property type="match status" value="1"/>
</dbReference>
<evidence type="ECO:0000256" key="5">
    <source>
        <dbReference type="SAM" id="Phobius"/>
    </source>
</evidence>
<proteinExistence type="predicted"/>
<organism evidence="7 8">
    <name type="scientific">Marinomonas algarum</name>
    <dbReference type="NCBI Taxonomy" id="2883105"/>
    <lineage>
        <taxon>Bacteria</taxon>
        <taxon>Pseudomonadati</taxon>
        <taxon>Pseudomonadota</taxon>
        <taxon>Gammaproteobacteria</taxon>
        <taxon>Oceanospirillales</taxon>
        <taxon>Oceanospirillaceae</taxon>
        <taxon>Marinomonas</taxon>
    </lineage>
</organism>
<dbReference type="PROSITE" id="PS51257">
    <property type="entry name" value="PROKAR_LIPOPROTEIN"/>
    <property type="match status" value="1"/>
</dbReference>
<gene>
    <name evidence="7" type="ORF">LG368_02975</name>
</gene>
<evidence type="ECO:0000313" key="7">
    <source>
        <dbReference type="EMBL" id="MCB5160860.1"/>
    </source>
</evidence>
<feature type="transmembrane region" description="Helical" evidence="5">
    <location>
        <begin position="12"/>
        <end position="31"/>
    </location>
</feature>
<keyword evidence="4" id="KW-0449">Lipoprotein</keyword>